<gene>
    <name evidence="3" type="primary">ORF173</name>
</gene>
<sequence length="173" mass="18771">MTNLPKQTANFIPEEQELLIKLDINKMSAPSGGSASSTSSSSYYSINNSTPHSHSPSSSEGLINFESDSPSSSPSVNQSSPLTENISGHGVSGSTSDFSGNRDLLDHVAVMSTDTREKLYNMIHFYAGSPLDEFCINPLIPLALGLGLFLFLVFLEIRKVWKVFFCEKKSSGQ</sequence>
<feature type="region of interest" description="Disordered" evidence="1">
    <location>
        <begin position="27"/>
        <end position="98"/>
    </location>
</feature>
<keyword evidence="2" id="KW-0472">Membrane</keyword>
<organism evidence="3">
    <name type="scientific">Chrysopogon zizanioides</name>
    <name type="common">vetiver</name>
    <dbReference type="NCBI Taxonomy" id="167337"/>
    <lineage>
        <taxon>Eukaryota</taxon>
        <taxon>Viridiplantae</taxon>
        <taxon>Streptophyta</taxon>
        <taxon>Embryophyta</taxon>
        <taxon>Tracheophyta</taxon>
        <taxon>Spermatophyta</taxon>
        <taxon>Magnoliopsida</taxon>
        <taxon>Liliopsida</taxon>
        <taxon>Poales</taxon>
        <taxon>Poaceae</taxon>
        <taxon>PACMAD clade</taxon>
        <taxon>Panicoideae</taxon>
        <taxon>Andropogonodae</taxon>
        <taxon>Andropogoneae</taxon>
        <taxon>Chrysopogoninae</taxon>
        <taxon>Chrysopogon</taxon>
    </lineage>
</organism>
<feature type="compositionally biased region" description="Low complexity" evidence="1">
    <location>
        <begin position="28"/>
        <end position="59"/>
    </location>
</feature>
<proteinExistence type="predicted"/>
<dbReference type="AlphaFoldDB" id="A0A7T3V3X1"/>
<feature type="compositionally biased region" description="Polar residues" evidence="1">
    <location>
        <begin position="82"/>
        <end position="98"/>
    </location>
</feature>
<reference evidence="3" key="1">
    <citation type="submission" date="2019-10" db="EMBL/GenBank/DDBJ databases">
        <title>The complete Mitochondrial Genome of Chrysopogon zizanioides.</title>
        <authorList>
            <person name="Yang S."/>
            <person name="Zhang J."/>
            <person name="Liu J."/>
            <person name="Yao L."/>
            <person name="Duan P."/>
            <person name="Chen J."/>
        </authorList>
    </citation>
    <scope>NUCLEOTIDE SEQUENCE</scope>
</reference>
<feature type="compositionally biased region" description="Low complexity" evidence="1">
    <location>
        <begin position="67"/>
        <end position="81"/>
    </location>
</feature>
<geneLocation type="mitochondrion" evidence="3"/>
<dbReference type="GeneID" id="65341316"/>
<keyword evidence="2" id="KW-1133">Transmembrane helix</keyword>
<evidence type="ECO:0000256" key="1">
    <source>
        <dbReference type="SAM" id="MobiDB-lite"/>
    </source>
</evidence>
<feature type="transmembrane region" description="Helical" evidence="2">
    <location>
        <begin position="139"/>
        <end position="155"/>
    </location>
</feature>
<dbReference type="RefSeq" id="YP_010131868.1">
    <property type="nucleotide sequence ID" value="NC_056367.1"/>
</dbReference>
<dbReference type="EMBL" id="MN635785">
    <property type="protein sequence ID" value="QPZ94388.1"/>
    <property type="molecule type" value="Genomic_DNA"/>
</dbReference>
<name>A0A7T3V3X1_9POAL</name>
<keyword evidence="3" id="KW-0496">Mitochondrion</keyword>
<protein>
    <submittedName>
        <fullName evidence="3">Uncharacterized protein</fullName>
    </submittedName>
</protein>
<evidence type="ECO:0000313" key="3">
    <source>
        <dbReference type="EMBL" id="QPZ94388.1"/>
    </source>
</evidence>
<keyword evidence="2" id="KW-0812">Transmembrane</keyword>
<accession>A0A7T3V3X1</accession>
<evidence type="ECO:0000256" key="2">
    <source>
        <dbReference type="SAM" id="Phobius"/>
    </source>
</evidence>